<evidence type="ECO:0000256" key="3">
    <source>
        <dbReference type="ARBA" id="ARBA00022691"/>
    </source>
</evidence>
<dbReference type="Pfam" id="PF08100">
    <property type="entry name" value="Dimerisation"/>
    <property type="match status" value="1"/>
</dbReference>
<keyword evidence="2" id="KW-0808">Transferase</keyword>
<name>A0A3A9YZ88_9ACTN</name>
<dbReference type="PROSITE" id="PS51683">
    <property type="entry name" value="SAM_OMT_II"/>
    <property type="match status" value="1"/>
</dbReference>
<reference evidence="6 7" key="1">
    <citation type="journal article" date="2014" name="Int. J. Syst. Evol. Microbiol.">
        <title>Streptomyces hoynatensis sp. nov., isolated from deep marine sediment.</title>
        <authorList>
            <person name="Veyisoglu A."/>
            <person name="Sahin N."/>
        </authorList>
    </citation>
    <scope>NUCLEOTIDE SEQUENCE [LARGE SCALE GENOMIC DNA]</scope>
    <source>
        <strain evidence="6 7">KCTC 29097</strain>
    </source>
</reference>
<dbReference type="InterPro" id="IPR036388">
    <property type="entry name" value="WH-like_DNA-bd_sf"/>
</dbReference>
<proteinExistence type="predicted"/>
<dbReference type="CDD" id="cd02440">
    <property type="entry name" value="AdoMet_MTases"/>
    <property type="match status" value="1"/>
</dbReference>
<dbReference type="InterPro" id="IPR012967">
    <property type="entry name" value="COMT_dimerisation"/>
</dbReference>
<dbReference type="GO" id="GO:0032259">
    <property type="term" value="P:methylation"/>
    <property type="evidence" value="ECO:0007669"/>
    <property type="project" value="UniProtKB-KW"/>
</dbReference>
<sequence>MVGPTRFMTLLTCCELGVIDALRKNGRMTAAELGEAVGAKPDAVEQLLFLLVKEDFLRYDEEAGAYFPGPFFGGIPEPALQHVVSFLNMIKVVMLRQIFYLTESVKTGTVVGLDKLFGFQGNLYEAAAGEHTELREAWAPMMDGVTGQNDPWFWSNVDIPAGSKVLDLAGNTGFGAILTYRNNASPGLHVTTFDLPEKEAPSLENFRAHGVEEHCSFIGGDVFDGVPKGFDVVLIKNFLDMWDREDVLRILTGVNEALEPGGRVNILVPVYPEDIKDPASAGVDFFPAYFLGCTMGKGGPQKMSTYRRWLEECGFTVTKTVAQDLSTMPGALVAHGILCATKA</sequence>
<dbReference type="InterPro" id="IPR016461">
    <property type="entry name" value="COMT-like"/>
</dbReference>
<dbReference type="Gene3D" id="1.10.10.10">
    <property type="entry name" value="Winged helix-like DNA-binding domain superfamily/Winged helix DNA-binding domain"/>
    <property type="match status" value="1"/>
</dbReference>
<dbReference type="Gene3D" id="3.40.50.150">
    <property type="entry name" value="Vaccinia Virus protein VP39"/>
    <property type="match status" value="1"/>
</dbReference>
<dbReference type="GO" id="GO:0008171">
    <property type="term" value="F:O-methyltransferase activity"/>
    <property type="evidence" value="ECO:0007669"/>
    <property type="project" value="InterPro"/>
</dbReference>
<keyword evidence="7" id="KW-1185">Reference proteome</keyword>
<dbReference type="OrthoDB" id="582216at2"/>
<keyword evidence="3" id="KW-0949">S-adenosyl-L-methionine</keyword>
<dbReference type="EMBL" id="RBAL01000008">
    <property type="protein sequence ID" value="RKN41180.1"/>
    <property type="molecule type" value="Genomic_DNA"/>
</dbReference>
<evidence type="ECO:0000259" key="4">
    <source>
        <dbReference type="Pfam" id="PF00891"/>
    </source>
</evidence>
<dbReference type="PIRSF" id="PIRSF005739">
    <property type="entry name" value="O-mtase"/>
    <property type="match status" value="1"/>
</dbReference>
<evidence type="ECO:0000256" key="2">
    <source>
        <dbReference type="ARBA" id="ARBA00022679"/>
    </source>
</evidence>
<dbReference type="AlphaFoldDB" id="A0A3A9YZ88"/>
<keyword evidence="1" id="KW-0489">Methyltransferase</keyword>
<feature type="domain" description="O-methyltransferase C-terminal" evidence="4">
    <location>
        <begin position="155"/>
        <end position="315"/>
    </location>
</feature>
<dbReference type="InterPro" id="IPR036390">
    <property type="entry name" value="WH_DNA-bd_sf"/>
</dbReference>
<accession>A0A3A9YZ88</accession>
<dbReference type="PANTHER" id="PTHR11746">
    <property type="entry name" value="O-METHYLTRANSFERASE"/>
    <property type="match status" value="1"/>
</dbReference>
<dbReference type="SUPFAM" id="SSF46785">
    <property type="entry name" value="Winged helix' DNA-binding domain"/>
    <property type="match status" value="1"/>
</dbReference>
<protein>
    <submittedName>
        <fullName evidence="6">Uncharacterized protein</fullName>
    </submittedName>
</protein>
<comment type="caution">
    <text evidence="6">The sequence shown here is derived from an EMBL/GenBank/DDBJ whole genome shotgun (WGS) entry which is preliminary data.</text>
</comment>
<dbReference type="Pfam" id="PF00891">
    <property type="entry name" value="Methyltransf_2"/>
    <property type="match status" value="1"/>
</dbReference>
<dbReference type="GO" id="GO:0046983">
    <property type="term" value="F:protein dimerization activity"/>
    <property type="evidence" value="ECO:0007669"/>
    <property type="project" value="InterPro"/>
</dbReference>
<gene>
    <name evidence="6" type="ORF">D7294_15735</name>
</gene>
<dbReference type="SUPFAM" id="SSF53335">
    <property type="entry name" value="S-adenosyl-L-methionine-dependent methyltransferases"/>
    <property type="match status" value="1"/>
</dbReference>
<evidence type="ECO:0000313" key="6">
    <source>
        <dbReference type="EMBL" id="RKN41180.1"/>
    </source>
</evidence>
<evidence type="ECO:0000256" key="1">
    <source>
        <dbReference type="ARBA" id="ARBA00022603"/>
    </source>
</evidence>
<dbReference type="Proteomes" id="UP000272474">
    <property type="component" value="Unassembled WGS sequence"/>
</dbReference>
<evidence type="ECO:0000313" key="7">
    <source>
        <dbReference type="Proteomes" id="UP000272474"/>
    </source>
</evidence>
<evidence type="ECO:0000259" key="5">
    <source>
        <dbReference type="Pfam" id="PF08100"/>
    </source>
</evidence>
<dbReference type="Gene3D" id="1.20.58.1390">
    <property type="match status" value="1"/>
</dbReference>
<dbReference type="InterPro" id="IPR001077">
    <property type="entry name" value="COMT_C"/>
</dbReference>
<dbReference type="InterPro" id="IPR029063">
    <property type="entry name" value="SAM-dependent_MTases_sf"/>
</dbReference>
<organism evidence="6 7">
    <name type="scientific">Streptomyces hoynatensis</name>
    <dbReference type="NCBI Taxonomy" id="1141874"/>
    <lineage>
        <taxon>Bacteria</taxon>
        <taxon>Bacillati</taxon>
        <taxon>Actinomycetota</taxon>
        <taxon>Actinomycetes</taxon>
        <taxon>Kitasatosporales</taxon>
        <taxon>Streptomycetaceae</taxon>
        <taxon>Streptomyces</taxon>
    </lineage>
</organism>
<feature type="domain" description="O-methyltransferase dimerisation" evidence="5">
    <location>
        <begin position="7"/>
        <end position="65"/>
    </location>
</feature>